<comment type="caution">
    <text evidence="2">The sequence shown here is derived from an EMBL/GenBank/DDBJ whole genome shotgun (WGS) entry which is preliminary data.</text>
</comment>
<dbReference type="InterPro" id="IPR025491">
    <property type="entry name" value="DUF4382"/>
</dbReference>
<evidence type="ECO:0000259" key="1">
    <source>
        <dbReference type="Pfam" id="PF14321"/>
    </source>
</evidence>
<dbReference type="AlphaFoldDB" id="A0A0F9TCW9"/>
<proteinExistence type="predicted"/>
<reference evidence="2" key="1">
    <citation type="journal article" date="2015" name="Nature">
        <title>Complex archaea that bridge the gap between prokaryotes and eukaryotes.</title>
        <authorList>
            <person name="Spang A."/>
            <person name="Saw J.H."/>
            <person name="Jorgensen S.L."/>
            <person name="Zaremba-Niedzwiedzka K."/>
            <person name="Martijn J."/>
            <person name="Lind A.E."/>
            <person name="van Eijk R."/>
            <person name="Schleper C."/>
            <person name="Guy L."/>
            <person name="Ettema T.J."/>
        </authorList>
    </citation>
    <scope>NUCLEOTIDE SEQUENCE</scope>
</reference>
<organism evidence="2">
    <name type="scientific">marine sediment metagenome</name>
    <dbReference type="NCBI Taxonomy" id="412755"/>
    <lineage>
        <taxon>unclassified sequences</taxon>
        <taxon>metagenomes</taxon>
        <taxon>ecological metagenomes</taxon>
    </lineage>
</organism>
<accession>A0A0F9TCW9</accession>
<gene>
    <name evidence="2" type="ORF">LCGC14_0669560</name>
</gene>
<dbReference type="Pfam" id="PF14321">
    <property type="entry name" value="DUF4382"/>
    <property type="match status" value="1"/>
</dbReference>
<sequence length="167" mass="18717">MRKLILFAFTVILLLWGCTSSDGTGNFKLYLTDQPIDDAEEIWVTISEINVQKEEEGFLTISSGEKTYDLLVLRDTEEKIVDITLEVGTYTQIRLVVVSGRIVIAGESHDMTVPSSEVKIPFVFNILAGGATEIHLDFEAEHSIHAVYAGQSEEYILRPVIRVKSIR</sequence>
<evidence type="ECO:0000313" key="2">
    <source>
        <dbReference type="EMBL" id="KKN46776.1"/>
    </source>
</evidence>
<dbReference type="EMBL" id="LAZR01001312">
    <property type="protein sequence ID" value="KKN46776.1"/>
    <property type="molecule type" value="Genomic_DNA"/>
</dbReference>
<protein>
    <recommendedName>
        <fullName evidence="1">DUF4382 domain-containing protein</fullName>
    </recommendedName>
</protein>
<name>A0A0F9TCW9_9ZZZZ</name>
<feature type="domain" description="DUF4382" evidence="1">
    <location>
        <begin position="24"/>
        <end position="159"/>
    </location>
</feature>